<feature type="transmembrane region" description="Helical" evidence="1">
    <location>
        <begin position="331"/>
        <end position="351"/>
    </location>
</feature>
<keyword evidence="1" id="KW-0472">Membrane</keyword>
<proteinExistence type="predicted"/>
<feature type="signal peptide" evidence="2">
    <location>
        <begin position="1"/>
        <end position="23"/>
    </location>
</feature>
<protein>
    <recommendedName>
        <fullName evidence="4">Protein RFT1 homolog</fullName>
    </recommendedName>
</protein>
<feature type="transmembrane region" description="Helical" evidence="1">
    <location>
        <begin position="490"/>
        <end position="509"/>
    </location>
</feature>
<feature type="transmembrane region" description="Helical" evidence="1">
    <location>
        <begin position="460"/>
        <end position="478"/>
    </location>
</feature>
<evidence type="ECO:0000313" key="3">
    <source>
        <dbReference type="EMBL" id="CAE4644492.1"/>
    </source>
</evidence>
<evidence type="ECO:0008006" key="4">
    <source>
        <dbReference type="Google" id="ProtNLM"/>
    </source>
</evidence>
<feature type="transmembrane region" description="Helical" evidence="1">
    <location>
        <begin position="371"/>
        <end position="393"/>
    </location>
</feature>
<evidence type="ECO:0000256" key="1">
    <source>
        <dbReference type="SAM" id="Phobius"/>
    </source>
</evidence>
<keyword evidence="1" id="KW-1133">Transmembrane helix</keyword>
<dbReference type="AlphaFoldDB" id="A0A7S4SFZ1"/>
<gene>
    <name evidence="3" type="ORF">AMON00008_LOCUS49681</name>
</gene>
<name>A0A7S4SFZ1_9DINO</name>
<keyword evidence="2" id="KW-0732">Signal</keyword>
<organism evidence="3">
    <name type="scientific">Alexandrium monilatum</name>
    <dbReference type="NCBI Taxonomy" id="311494"/>
    <lineage>
        <taxon>Eukaryota</taxon>
        <taxon>Sar</taxon>
        <taxon>Alveolata</taxon>
        <taxon>Dinophyceae</taxon>
        <taxon>Gonyaulacales</taxon>
        <taxon>Pyrocystaceae</taxon>
        <taxon>Alexandrium</taxon>
    </lineage>
</organism>
<dbReference type="EMBL" id="HBNR01070132">
    <property type="protein sequence ID" value="CAE4644492.1"/>
    <property type="molecule type" value="Transcribed_RNA"/>
</dbReference>
<evidence type="ECO:0000256" key="2">
    <source>
        <dbReference type="SAM" id="SignalP"/>
    </source>
</evidence>
<reference evidence="3" key="1">
    <citation type="submission" date="2021-01" db="EMBL/GenBank/DDBJ databases">
        <authorList>
            <person name="Corre E."/>
            <person name="Pelletier E."/>
            <person name="Niang G."/>
            <person name="Scheremetjew M."/>
            <person name="Finn R."/>
            <person name="Kale V."/>
            <person name="Holt S."/>
            <person name="Cochrane G."/>
            <person name="Meng A."/>
            <person name="Brown T."/>
            <person name="Cohen L."/>
        </authorList>
    </citation>
    <scope>NUCLEOTIDE SEQUENCE</scope>
    <source>
        <strain evidence="3">CCMP3105</strain>
    </source>
</reference>
<keyword evidence="1" id="KW-0812">Transmembrane</keyword>
<accession>A0A7S4SFZ1</accession>
<feature type="chain" id="PRO_5030976360" description="Protein RFT1 homolog" evidence="2">
    <location>
        <begin position="24"/>
        <end position="544"/>
    </location>
</feature>
<sequence length="544" mass="57826">MATARRFFLAFLPFAILFGGSQALPCAPERSAQLALGLCSGALLAAALCCCRQADDLERLASAGLEGSTPLPPARVAASLGLVALTLAWPSAEGKLAPTRAITSLPAFASVAIAVSMTSCPEGISGSWAGPTVPSDFWPAALVLAGDALLLPLAAWACHHDTRQVRETWWPEWSRWSPPGSSLGQRLKHFRHAVSSWRGAHGLGAVTSAATGVTFLKKMVERGFHGPESGLPVMVVAWSSVSLASHLLSLLTDCRAWRALVWARDQHFRFATVCNTNLLLLKLAFQAFPVLTPVLVPMWNCYADEPAASIQCDGTTLLSADHCFCQAPTQMTHIVTVLVVLSAATVVRFKVSALREAFRLGARGRNRRAQLALVSWFVHVACNVSIMGALVAATTVRAHARFDKWQAEVDLGVLQLLALPQLMSELLANECACLLCFWGAEALKQEADRSALSNTKAIQLLQFPCLVTCAGVGLVLLLSPDSACAYGSPAVSFALGALYLTAALATPLLPNDAMAYGSLADLGARADHEMELSSEPRRSGSAHI</sequence>